<accession>A0AAP0IWF3</accession>
<dbReference type="Proteomes" id="UP001417504">
    <property type="component" value="Unassembled WGS sequence"/>
</dbReference>
<gene>
    <name evidence="1" type="ORF">Sjap_012719</name>
</gene>
<dbReference type="EMBL" id="JBBNAE010000005">
    <property type="protein sequence ID" value="KAK9123117.1"/>
    <property type="molecule type" value="Genomic_DNA"/>
</dbReference>
<comment type="caution">
    <text evidence="1">The sequence shown here is derived from an EMBL/GenBank/DDBJ whole genome shotgun (WGS) entry which is preliminary data.</text>
</comment>
<proteinExistence type="predicted"/>
<reference evidence="1 2" key="1">
    <citation type="submission" date="2024-01" db="EMBL/GenBank/DDBJ databases">
        <title>Genome assemblies of Stephania.</title>
        <authorList>
            <person name="Yang L."/>
        </authorList>
    </citation>
    <scope>NUCLEOTIDE SEQUENCE [LARGE SCALE GENOMIC DNA]</scope>
    <source>
        <strain evidence="1">QJT</strain>
        <tissue evidence="1">Leaf</tissue>
    </source>
</reference>
<name>A0AAP0IWF3_9MAGN</name>
<sequence length="73" mass="8448">MCPSFSARSLQISHLNNLKQAMLHLPEESLPMSGTSLRSNFFSLHKYKRSSTDFHDPFLDFDFTVKIIKSSQR</sequence>
<keyword evidence="2" id="KW-1185">Reference proteome</keyword>
<dbReference type="AlphaFoldDB" id="A0AAP0IWF3"/>
<evidence type="ECO:0000313" key="1">
    <source>
        <dbReference type="EMBL" id="KAK9123117.1"/>
    </source>
</evidence>
<organism evidence="1 2">
    <name type="scientific">Stephania japonica</name>
    <dbReference type="NCBI Taxonomy" id="461633"/>
    <lineage>
        <taxon>Eukaryota</taxon>
        <taxon>Viridiplantae</taxon>
        <taxon>Streptophyta</taxon>
        <taxon>Embryophyta</taxon>
        <taxon>Tracheophyta</taxon>
        <taxon>Spermatophyta</taxon>
        <taxon>Magnoliopsida</taxon>
        <taxon>Ranunculales</taxon>
        <taxon>Menispermaceae</taxon>
        <taxon>Menispermoideae</taxon>
        <taxon>Cissampelideae</taxon>
        <taxon>Stephania</taxon>
    </lineage>
</organism>
<evidence type="ECO:0000313" key="2">
    <source>
        <dbReference type="Proteomes" id="UP001417504"/>
    </source>
</evidence>
<protein>
    <submittedName>
        <fullName evidence="1">Uncharacterized protein</fullName>
    </submittedName>
</protein>